<dbReference type="Proteomes" id="UP000391834">
    <property type="component" value="Unassembled WGS sequence"/>
</dbReference>
<comment type="caution">
    <text evidence="2">The sequence shown here is derived from an EMBL/GenBank/DDBJ whole genome shotgun (WGS) entry which is preliminary data.</text>
</comment>
<keyword evidence="1" id="KW-0472">Membrane</keyword>
<sequence>MSIFMFLVSIFMTVSYYIKISISDTSELTTIAFYVWILSLFAWLIKVIHDTRVLRRKKEE</sequence>
<evidence type="ECO:0000256" key="1">
    <source>
        <dbReference type="SAM" id="Phobius"/>
    </source>
</evidence>
<reference evidence="2 3" key="1">
    <citation type="submission" date="2019-10" db="EMBL/GenBank/DDBJ databases">
        <title>Prolixibacter strains distinguished by the presence of nitrate reductase genes were adept at nitrate-dependent anaerobic corrosion of metallic iron and carbon steel.</title>
        <authorList>
            <person name="Iino T."/>
            <person name="Shono N."/>
            <person name="Ito K."/>
            <person name="Nakamura R."/>
            <person name="Sueoka K."/>
            <person name="Harayama S."/>
            <person name="Ohkuma M."/>
        </authorList>
    </citation>
    <scope>NUCLEOTIDE SEQUENCE [LARGE SCALE GENOMIC DNA]</scope>
    <source>
        <strain evidence="2 3">JCM 13498</strain>
    </source>
</reference>
<dbReference type="EMBL" id="BLAX01000001">
    <property type="protein sequence ID" value="GET34962.1"/>
    <property type="molecule type" value="Genomic_DNA"/>
</dbReference>
<gene>
    <name evidence="2" type="ORF">PbJCM13498_38250</name>
</gene>
<evidence type="ECO:0000313" key="2">
    <source>
        <dbReference type="EMBL" id="GET34962.1"/>
    </source>
</evidence>
<organism evidence="2 3">
    <name type="scientific">Prolixibacter bellariivorans</name>
    <dbReference type="NCBI Taxonomy" id="314319"/>
    <lineage>
        <taxon>Bacteria</taxon>
        <taxon>Pseudomonadati</taxon>
        <taxon>Bacteroidota</taxon>
        <taxon>Bacteroidia</taxon>
        <taxon>Marinilabiliales</taxon>
        <taxon>Prolixibacteraceae</taxon>
        <taxon>Prolixibacter</taxon>
    </lineage>
</organism>
<feature type="transmembrane region" description="Helical" evidence="1">
    <location>
        <begin position="31"/>
        <end position="48"/>
    </location>
</feature>
<keyword evidence="1" id="KW-1133">Transmembrane helix</keyword>
<keyword evidence="3" id="KW-1185">Reference proteome</keyword>
<proteinExistence type="predicted"/>
<accession>A0A5M4B484</accession>
<name>A0A5M4B484_9BACT</name>
<keyword evidence="1" id="KW-0812">Transmembrane</keyword>
<dbReference type="AlphaFoldDB" id="A0A5M4B484"/>
<protein>
    <submittedName>
        <fullName evidence="2">Uncharacterized protein</fullName>
    </submittedName>
</protein>
<evidence type="ECO:0000313" key="3">
    <source>
        <dbReference type="Proteomes" id="UP000391834"/>
    </source>
</evidence>